<feature type="domain" description="XdhC Rossmann" evidence="2">
    <location>
        <begin position="123"/>
        <end position="265"/>
    </location>
</feature>
<sequence length="288" mass="31646">MIINDDYYEVMVLEGSKVIEKLACMIAQNEPAALVTVVESSGSTPRGPGSMMLVDKKGVLLEGTIGGGILEERAKSDAAECLRVKESKLFFYELGAENEKSLPMICGGNIRYFVKVFPKKKRLIIIGAGHVGEKLCKMANILGYTIIVVDDRENRATKENFPEASQLLVGDILENLRKVSIDENTCIVIVTHAHKYDQAVLEAVIDSNALYIGMIGSVSKVRTCFENLREKGISNELIGKVYSPIGLDIGGESPEEIALSIMAQIQAITYNKSVPHMKYIMKQKNQEG</sequence>
<accession>U4Q805</accession>
<protein>
    <submittedName>
        <fullName evidence="3">XshC-Cox1-family protein</fullName>
    </submittedName>
</protein>
<dbReference type="InterPro" id="IPR027051">
    <property type="entry name" value="XdhC_Rossmann_dom"/>
</dbReference>
<dbReference type="EMBL" id="HF563609">
    <property type="protein sequence ID" value="CDI40385.1"/>
    <property type="molecule type" value="Genomic_DNA"/>
</dbReference>
<reference evidence="4" key="1">
    <citation type="journal article" date="2013" name="Genome Announc.">
        <title>First genome sequence of a syntrophic acetate-oxidizing bacterium, Tepidanaerobacter acetatoxydans strain Re1.</title>
        <authorList>
            <person name="Manzoor S."/>
            <person name="Bongcam-Rudloff E."/>
            <person name="Schnurer A."/>
            <person name="Muller B."/>
        </authorList>
    </citation>
    <scope>NUCLEOTIDE SEQUENCE [LARGE SCALE GENOMIC DNA]</scope>
    <source>
        <strain evidence="4">Re1</strain>
    </source>
</reference>
<dbReference type="PANTHER" id="PTHR30388:SF6">
    <property type="entry name" value="XANTHINE DEHYDROGENASE SUBUNIT A-RELATED"/>
    <property type="match status" value="1"/>
</dbReference>
<name>U4Q805_TEPAE</name>
<dbReference type="HOGENOM" id="CLU_041115_4_1_9"/>
<dbReference type="Pfam" id="PF02625">
    <property type="entry name" value="XdhC_CoxI"/>
    <property type="match status" value="1"/>
</dbReference>
<proteinExistence type="predicted"/>
<dbReference type="Gene3D" id="3.40.50.720">
    <property type="entry name" value="NAD(P)-binding Rossmann-like Domain"/>
    <property type="match status" value="1"/>
</dbReference>
<dbReference type="Pfam" id="PF13478">
    <property type="entry name" value="XdhC_C"/>
    <property type="match status" value="1"/>
</dbReference>
<gene>
    <name evidence="3" type="ordered locus">TEPIRE1_0466</name>
</gene>
<evidence type="ECO:0000313" key="3">
    <source>
        <dbReference type="EMBL" id="CDI40385.1"/>
    </source>
</evidence>
<keyword evidence="4" id="KW-1185">Reference proteome</keyword>
<dbReference type="KEGG" id="tae:TepiRe1_0466"/>
<organism evidence="3 4">
    <name type="scientific">Tepidanaerobacter acetatoxydans (strain DSM 21804 / JCM 16047 / Re1)</name>
    <dbReference type="NCBI Taxonomy" id="1209989"/>
    <lineage>
        <taxon>Bacteria</taxon>
        <taxon>Bacillati</taxon>
        <taxon>Bacillota</taxon>
        <taxon>Clostridia</taxon>
        <taxon>Thermosediminibacterales</taxon>
        <taxon>Tepidanaerobacteraceae</taxon>
        <taxon>Tepidanaerobacter</taxon>
    </lineage>
</organism>
<dbReference type="SUPFAM" id="SSF51984">
    <property type="entry name" value="MurCD N-terminal domain"/>
    <property type="match status" value="1"/>
</dbReference>
<dbReference type="InterPro" id="IPR052698">
    <property type="entry name" value="MoCofactor_Util/Proc"/>
</dbReference>
<dbReference type="eggNOG" id="COG1975">
    <property type="taxonomic scope" value="Bacteria"/>
</dbReference>
<dbReference type="InterPro" id="IPR003777">
    <property type="entry name" value="XdhC_CoxI"/>
</dbReference>
<dbReference type="STRING" id="1209989.TepRe1_0419"/>
<evidence type="ECO:0000259" key="2">
    <source>
        <dbReference type="Pfam" id="PF13478"/>
    </source>
</evidence>
<evidence type="ECO:0000259" key="1">
    <source>
        <dbReference type="Pfam" id="PF02625"/>
    </source>
</evidence>
<evidence type="ECO:0000313" key="4">
    <source>
        <dbReference type="Proteomes" id="UP000010802"/>
    </source>
</evidence>
<dbReference type="PANTHER" id="PTHR30388">
    <property type="entry name" value="ALDEHYDE OXIDOREDUCTASE MOLYBDENUM COFACTOR ASSEMBLY PROTEIN"/>
    <property type="match status" value="1"/>
</dbReference>
<dbReference type="Proteomes" id="UP000010802">
    <property type="component" value="Chromosome"/>
</dbReference>
<feature type="domain" description="XdhC- CoxI" evidence="1">
    <location>
        <begin position="26"/>
        <end position="92"/>
    </location>
</feature>
<dbReference type="AlphaFoldDB" id="U4Q805"/>